<dbReference type="GO" id="GO:0005829">
    <property type="term" value="C:cytosol"/>
    <property type="evidence" value="ECO:0007669"/>
    <property type="project" value="TreeGrafter"/>
</dbReference>
<dbReference type="GO" id="GO:0046656">
    <property type="term" value="P:folic acid biosynthetic process"/>
    <property type="evidence" value="ECO:0007669"/>
    <property type="project" value="UniProtKB-KW"/>
</dbReference>
<dbReference type="GO" id="GO:0046872">
    <property type="term" value="F:metal ion binding"/>
    <property type="evidence" value="ECO:0007669"/>
    <property type="project" value="UniProtKB-KW"/>
</dbReference>
<accession>A0AAC8ZW65</accession>
<comment type="pathway">
    <text evidence="3">Cofactor biosynthesis; tetrahydrofolate biosynthesis; 7,8-dihydrofolate from 2-amino-4-hydroxy-6-hydroxymethyl-7,8-dihydropteridine diphosphate and 4-aminobenzoate: step 1/2.</text>
</comment>
<dbReference type="Gene3D" id="3.20.20.20">
    <property type="entry name" value="Dihydropteroate synthase-like"/>
    <property type="match status" value="1"/>
</dbReference>
<dbReference type="PROSITE" id="PS00793">
    <property type="entry name" value="DHPS_2"/>
    <property type="match status" value="1"/>
</dbReference>
<evidence type="ECO:0000256" key="5">
    <source>
        <dbReference type="ARBA" id="ARBA00022679"/>
    </source>
</evidence>
<comment type="cofactor">
    <cofactor evidence="2">
        <name>Mg(2+)</name>
        <dbReference type="ChEBI" id="CHEBI:18420"/>
    </cofactor>
</comment>
<evidence type="ECO:0000256" key="9">
    <source>
        <dbReference type="SAM" id="MobiDB-lite"/>
    </source>
</evidence>
<dbReference type="PROSITE" id="PS00792">
    <property type="entry name" value="DHPS_1"/>
    <property type="match status" value="1"/>
</dbReference>
<dbReference type="NCBIfam" id="TIGR01496">
    <property type="entry name" value="DHPS"/>
    <property type="match status" value="1"/>
</dbReference>
<keyword evidence="6" id="KW-0479">Metal-binding</keyword>
<dbReference type="InterPro" id="IPR045031">
    <property type="entry name" value="DHP_synth-like"/>
</dbReference>
<evidence type="ECO:0000313" key="11">
    <source>
        <dbReference type="EMBL" id="ALG74962.1"/>
    </source>
</evidence>
<evidence type="ECO:0000256" key="8">
    <source>
        <dbReference type="ARBA" id="ARBA00022909"/>
    </source>
</evidence>
<name>A0AAC8ZW65_9PROT</name>
<organism evidence="11 12">
    <name type="scientific">Azospirillum thiophilum</name>
    <dbReference type="NCBI Taxonomy" id="528244"/>
    <lineage>
        <taxon>Bacteria</taxon>
        <taxon>Pseudomonadati</taxon>
        <taxon>Pseudomonadota</taxon>
        <taxon>Alphaproteobacteria</taxon>
        <taxon>Rhodospirillales</taxon>
        <taxon>Azospirillaceae</taxon>
        <taxon>Azospirillum</taxon>
    </lineage>
</organism>
<evidence type="ECO:0000256" key="6">
    <source>
        <dbReference type="ARBA" id="ARBA00022723"/>
    </source>
</evidence>
<dbReference type="Pfam" id="PF00809">
    <property type="entry name" value="Pterin_bind"/>
    <property type="match status" value="1"/>
</dbReference>
<dbReference type="InterPro" id="IPR011005">
    <property type="entry name" value="Dihydropteroate_synth-like_sf"/>
</dbReference>
<dbReference type="EMBL" id="CP012406">
    <property type="protein sequence ID" value="ALG74962.1"/>
    <property type="molecule type" value="Genomic_DNA"/>
</dbReference>
<dbReference type="PANTHER" id="PTHR20941">
    <property type="entry name" value="FOLATE SYNTHESIS PROTEINS"/>
    <property type="match status" value="1"/>
</dbReference>
<protein>
    <recommendedName>
        <fullName evidence="4">dihydropteroate synthase</fullName>
        <ecNumber evidence="4">2.5.1.15</ecNumber>
    </recommendedName>
</protein>
<gene>
    <name evidence="11" type="ORF">AL072_28630</name>
</gene>
<dbReference type="RefSeq" id="WP_045584912.1">
    <property type="nucleotide sequence ID" value="NZ_CP012406.1"/>
</dbReference>
<reference evidence="11 12" key="2">
    <citation type="journal article" date="2016" name="Genome Announc.">
        <title>Complete Genome Sequence of a Strain of Azospirillum thiophilum Isolated from a Sulfide Spring.</title>
        <authorList>
            <person name="Fomenkov A."/>
            <person name="Vincze T."/>
            <person name="Grabovich M."/>
            <person name="Anton B.P."/>
            <person name="Dubinina G."/>
            <person name="Orlova M."/>
            <person name="Belousova E."/>
            <person name="Roberts R.J."/>
        </authorList>
    </citation>
    <scope>NUCLEOTIDE SEQUENCE [LARGE SCALE GENOMIC DNA]</scope>
    <source>
        <strain evidence="11 12">BV-S</strain>
    </source>
</reference>
<evidence type="ECO:0000256" key="3">
    <source>
        <dbReference type="ARBA" id="ARBA00004763"/>
    </source>
</evidence>
<keyword evidence="12" id="KW-1185">Reference proteome</keyword>
<evidence type="ECO:0000256" key="2">
    <source>
        <dbReference type="ARBA" id="ARBA00001946"/>
    </source>
</evidence>
<dbReference type="SUPFAM" id="SSF51717">
    <property type="entry name" value="Dihydropteroate synthetase-like"/>
    <property type="match status" value="1"/>
</dbReference>
<dbReference type="AlphaFoldDB" id="A0AAC8ZW65"/>
<feature type="region of interest" description="Disordered" evidence="9">
    <location>
        <begin position="1"/>
        <end position="21"/>
    </location>
</feature>
<dbReference type="PROSITE" id="PS50972">
    <property type="entry name" value="PTERIN_BINDING"/>
    <property type="match status" value="1"/>
</dbReference>
<dbReference type="InterPro" id="IPR006390">
    <property type="entry name" value="DHP_synth_dom"/>
</dbReference>
<keyword evidence="7" id="KW-0460">Magnesium</keyword>
<dbReference type="InterPro" id="IPR000489">
    <property type="entry name" value="Pterin-binding_dom"/>
</dbReference>
<evidence type="ECO:0000259" key="10">
    <source>
        <dbReference type="PROSITE" id="PS50972"/>
    </source>
</evidence>
<keyword evidence="5" id="KW-0808">Transferase</keyword>
<proteinExistence type="predicted"/>
<evidence type="ECO:0000313" key="12">
    <source>
        <dbReference type="Proteomes" id="UP000069935"/>
    </source>
</evidence>
<dbReference type="PANTHER" id="PTHR20941:SF1">
    <property type="entry name" value="FOLIC ACID SYNTHESIS PROTEIN FOL1"/>
    <property type="match status" value="1"/>
</dbReference>
<dbReference type="EC" id="2.5.1.15" evidence="4"/>
<comment type="catalytic activity">
    <reaction evidence="1">
        <text>(7,8-dihydropterin-6-yl)methyl diphosphate + 4-aminobenzoate = 7,8-dihydropteroate + diphosphate</text>
        <dbReference type="Rhea" id="RHEA:19949"/>
        <dbReference type="ChEBI" id="CHEBI:17836"/>
        <dbReference type="ChEBI" id="CHEBI:17839"/>
        <dbReference type="ChEBI" id="CHEBI:33019"/>
        <dbReference type="ChEBI" id="CHEBI:72950"/>
        <dbReference type="EC" id="2.5.1.15"/>
    </reaction>
</comment>
<dbReference type="GO" id="GO:0046654">
    <property type="term" value="P:tetrahydrofolate biosynthetic process"/>
    <property type="evidence" value="ECO:0007669"/>
    <property type="project" value="TreeGrafter"/>
</dbReference>
<evidence type="ECO:0000256" key="1">
    <source>
        <dbReference type="ARBA" id="ARBA00000012"/>
    </source>
</evidence>
<dbReference type="CDD" id="cd00739">
    <property type="entry name" value="DHPS"/>
    <property type="match status" value="1"/>
</dbReference>
<feature type="domain" description="Pterin-binding" evidence="10">
    <location>
        <begin position="135"/>
        <end position="387"/>
    </location>
</feature>
<dbReference type="Proteomes" id="UP000069935">
    <property type="component" value="Chromosome 6"/>
</dbReference>
<sequence>MPPFSATPAPKAAAPRSAPKSAAGSLAGFCPWAAEDGVRVYLRPVGLMPIAAWAKGAAVPLAGGRFAFSAAELIVRDGRDGGNGGSRIDRAFAPLSEIMAWGWERSRAAAEALDRQLGALTRARAPFGGLALDRPRIMGIVNVTPDSFSDGGAFLDPAAAIAHGEALLAAGADILDIGGESTRPGAAPVPPEEEEARVLPVIRHFAAKGAVVSVDTRHARVMASAAAAGARIVNDIAGLGDPDALPVVARSGTPVVVMHMQGEPGTMQAAPSYRDAALDVFDWLEERVARCAAAGVPPERVAVDPGIGFGKTVEHNLEILRHTALYHALGCAVLIGLSRKTFIARLSRGEPPGERLAGSLAAGLETLNQGAQILRVHDVAETAQARALWEGLHPL</sequence>
<evidence type="ECO:0000256" key="4">
    <source>
        <dbReference type="ARBA" id="ARBA00012458"/>
    </source>
</evidence>
<evidence type="ECO:0000256" key="7">
    <source>
        <dbReference type="ARBA" id="ARBA00022842"/>
    </source>
</evidence>
<keyword evidence="8" id="KW-0289">Folate biosynthesis</keyword>
<reference evidence="12" key="1">
    <citation type="submission" date="2015-08" db="EMBL/GenBank/DDBJ databases">
        <title>Complete Genome Sequence of Azospirillum thiophilum BV-S.</title>
        <authorList>
            <person name="Fomenkov A."/>
            <person name="Vincze T."/>
            <person name="Grabovich M."/>
            <person name="Dubinina G."/>
            <person name="Orlova M."/>
            <person name="Belousova E."/>
            <person name="Roberts R.J."/>
        </authorList>
    </citation>
    <scope>NUCLEOTIDE SEQUENCE [LARGE SCALE GENOMIC DNA]</scope>
    <source>
        <strain evidence="12">BV-S</strain>
    </source>
</reference>
<dbReference type="KEGG" id="ati:AL072_28630"/>
<dbReference type="GO" id="GO:0004156">
    <property type="term" value="F:dihydropteroate synthase activity"/>
    <property type="evidence" value="ECO:0007669"/>
    <property type="project" value="UniProtKB-EC"/>
</dbReference>